<comment type="caution">
    <text evidence="3">The sequence shown here is derived from an EMBL/GenBank/DDBJ whole genome shotgun (WGS) entry which is preliminary data.</text>
</comment>
<feature type="domain" description="F-box" evidence="2">
    <location>
        <begin position="71"/>
        <end position="107"/>
    </location>
</feature>
<dbReference type="InterPro" id="IPR001810">
    <property type="entry name" value="F-box_dom"/>
</dbReference>
<dbReference type="AlphaFoldDB" id="A0AAV5FPY4"/>
<dbReference type="PANTHER" id="PTHR34223:SF34">
    <property type="entry name" value="F-BOX DOMAIN-CONTAINING PROTEIN"/>
    <property type="match status" value="1"/>
</dbReference>
<reference evidence="3" key="2">
    <citation type="submission" date="2021-12" db="EMBL/GenBank/DDBJ databases">
        <title>Resequencing data analysis of finger millet.</title>
        <authorList>
            <person name="Hatakeyama M."/>
            <person name="Aluri S."/>
            <person name="Balachadran M.T."/>
            <person name="Sivarajan S.R."/>
            <person name="Poveda L."/>
            <person name="Shimizu-Inatsugi R."/>
            <person name="Schlapbach R."/>
            <person name="Sreeman S.M."/>
            <person name="Shimizu K.K."/>
        </authorList>
    </citation>
    <scope>NUCLEOTIDE SEQUENCE</scope>
</reference>
<protein>
    <recommendedName>
        <fullName evidence="2">F-box domain-containing protein</fullName>
    </recommendedName>
</protein>
<sequence length="486" mass="54856">MSPFVIALTGDLPYSWRNHPARLRSRLRRRTRRLKARGARVLDSSHVRAGNPFDEMTPKDAAAHGASGGVGCRLNVLPDPILLRVLCHLKAWEAVRTCLLSKRWRSLWASAPRLDVRQPCGCRGGGDEFDNYRRAEQFAAFVKHLLFRRRPLLRLDALRLCWSHSAYDGDSDTWITHAVRHGAREIELSGAHHAAYPLPDYLSFVPRDTSNEMRLKIVRLIRVRLDGTTLTQFCSRCSSLEELELIDCLIEGKVIQSTSLKSLSLISCKFVDDFRLDSSNLVLLRCIRPFGYIPRTQYMKHLVTVTIVLDDLCLRNDRQWPSKKKKKEEFHDDGDFFPHARSEDSEDNSLAHSTTEESGDNNHNESDGSSNYYDSDWSGPSDDEGDDRMVCYSLIADEHKKKPYKFLIDGNNRNAGSGSPTDDCGGNSNFGGNGMLCSLSNVKTMELLAHPGEVQFNHLADTTALSFVYAFFTVDDYAINSYGDVS</sequence>
<dbReference type="PANTHER" id="PTHR34223">
    <property type="entry name" value="OS11G0201299 PROTEIN"/>
    <property type="match status" value="1"/>
</dbReference>
<dbReference type="SUPFAM" id="SSF81383">
    <property type="entry name" value="F-box domain"/>
    <property type="match status" value="1"/>
</dbReference>
<gene>
    <name evidence="3" type="primary">gb25423</name>
    <name evidence="3" type="ORF">PR202_gb25423</name>
</gene>
<evidence type="ECO:0000259" key="2">
    <source>
        <dbReference type="PROSITE" id="PS50181"/>
    </source>
</evidence>
<feature type="compositionally biased region" description="Basic and acidic residues" evidence="1">
    <location>
        <begin position="327"/>
        <end position="343"/>
    </location>
</feature>
<accession>A0AAV5FPY4</accession>
<evidence type="ECO:0000313" key="3">
    <source>
        <dbReference type="EMBL" id="GJN36550.1"/>
    </source>
</evidence>
<organism evidence="3 4">
    <name type="scientific">Eleusine coracana subsp. coracana</name>
    <dbReference type="NCBI Taxonomy" id="191504"/>
    <lineage>
        <taxon>Eukaryota</taxon>
        <taxon>Viridiplantae</taxon>
        <taxon>Streptophyta</taxon>
        <taxon>Embryophyta</taxon>
        <taxon>Tracheophyta</taxon>
        <taxon>Spermatophyta</taxon>
        <taxon>Magnoliopsida</taxon>
        <taxon>Liliopsida</taxon>
        <taxon>Poales</taxon>
        <taxon>Poaceae</taxon>
        <taxon>PACMAD clade</taxon>
        <taxon>Chloridoideae</taxon>
        <taxon>Cynodonteae</taxon>
        <taxon>Eleusininae</taxon>
        <taxon>Eleusine</taxon>
    </lineage>
</organism>
<dbReference type="InterPro" id="IPR036047">
    <property type="entry name" value="F-box-like_dom_sf"/>
</dbReference>
<dbReference type="Pfam" id="PF00646">
    <property type="entry name" value="F-box"/>
    <property type="match status" value="1"/>
</dbReference>
<dbReference type="SUPFAM" id="SSF52047">
    <property type="entry name" value="RNI-like"/>
    <property type="match status" value="1"/>
</dbReference>
<dbReference type="EMBL" id="BQKI01000090">
    <property type="protein sequence ID" value="GJN36550.1"/>
    <property type="molecule type" value="Genomic_DNA"/>
</dbReference>
<proteinExistence type="predicted"/>
<keyword evidence="4" id="KW-1185">Reference proteome</keyword>
<feature type="region of interest" description="Disordered" evidence="1">
    <location>
        <begin position="324"/>
        <end position="382"/>
    </location>
</feature>
<dbReference type="Gene3D" id="1.20.1280.50">
    <property type="match status" value="1"/>
</dbReference>
<dbReference type="Proteomes" id="UP001054889">
    <property type="component" value="Unassembled WGS sequence"/>
</dbReference>
<dbReference type="PROSITE" id="PS50181">
    <property type="entry name" value="FBOX"/>
    <property type="match status" value="1"/>
</dbReference>
<name>A0AAV5FPY4_ELECO</name>
<evidence type="ECO:0000313" key="4">
    <source>
        <dbReference type="Proteomes" id="UP001054889"/>
    </source>
</evidence>
<dbReference type="InterPro" id="IPR053197">
    <property type="entry name" value="F-box_SCFL_complex_component"/>
</dbReference>
<reference evidence="3" key="1">
    <citation type="journal article" date="2018" name="DNA Res.">
        <title>Multiple hybrid de novo genome assembly of finger millet, an orphan allotetraploid crop.</title>
        <authorList>
            <person name="Hatakeyama M."/>
            <person name="Aluri S."/>
            <person name="Balachadran M.T."/>
            <person name="Sivarajan S.R."/>
            <person name="Patrignani A."/>
            <person name="Gruter S."/>
            <person name="Poveda L."/>
            <person name="Shimizu-Inatsugi R."/>
            <person name="Baeten J."/>
            <person name="Francoijs K.J."/>
            <person name="Nataraja K.N."/>
            <person name="Reddy Y.A.N."/>
            <person name="Phadnis S."/>
            <person name="Ravikumar R.L."/>
            <person name="Schlapbach R."/>
            <person name="Sreeman S.M."/>
            <person name="Shimizu K.K."/>
        </authorList>
    </citation>
    <scope>NUCLEOTIDE SEQUENCE</scope>
</reference>
<evidence type="ECO:0000256" key="1">
    <source>
        <dbReference type="SAM" id="MobiDB-lite"/>
    </source>
</evidence>